<organism evidence="1 2">
    <name type="scientific">Streptomyces pacificus</name>
    <dbReference type="NCBI Taxonomy" id="2705029"/>
    <lineage>
        <taxon>Bacteria</taxon>
        <taxon>Bacillati</taxon>
        <taxon>Actinomycetota</taxon>
        <taxon>Actinomycetes</taxon>
        <taxon>Kitasatosporales</taxon>
        <taxon>Streptomycetaceae</taxon>
        <taxon>Streptomyces</taxon>
    </lineage>
</organism>
<gene>
    <name evidence="1" type="ORF">SCWH03_51360</name>
</gene>
<protein>
    <submittedName>
        <fullName evidence="1">Uncharacterized protein</fullName>
    </submittedName>
</protein>
<dbReference type="Proteomes" id="UP000484988">
    <property type="component" value="Unassembled WGS sequence"/>
</dbReference>
<reference evidence="1 2" key="1">
    <citation type="submission" date="2020-02" db="EMBL/GenBank/DDBJ databases">
        <title>Whole Genome Shotgun Sequence of Streptomyces sp. strain CWH03.</title>
        <authorList>
            <person name="Dohra H."/>
            <person name="Kodani S."/>
            <person name="Yamamura H."/>
        </authorList>
    </citation>
    <scope>NUCLEOTIDE SEQUENCE [LARGE SCALE GENOMIC DNA]</scope>
    <source>
        <strain evidence="1 2">CWH03</strain>
    </source>
</reference>
<name>A0A6A0B2B8_9ACTN</name>
<proteinExistence type="predicted"/>
<accession>A0A6A0B2B8</accession>
<dbReference type="EMBL" id="BLLG01000021">
    <property type="protein sequence ID" value="GFH38873.1"/>
    <property type="molecule type" value="Genomic_DNA"/>
</dbReference>
<keyword evidence="2" id="KW-1185">Reference proteome</keyword>
<comment type="caution">
    <text evidence="1">The sequence shown here is derived from an EMBL/GenBank/DDBJ whole genome shotgun (WGS) entry which is preliminary data.</text>
</comment>
<evidence type="ECO:0000313" key="1">
    <source>
        <dbReference type="EMBL" id="GFH38873.1"/>
    </source>
</evidence>
<sequence length="210" mass="23516">MTDNVPPTDWRLVAVPLNWDPSAPERLNFPSVHIPARFMTLPSDFFMTIRTPEMLALDTPTAIIVSFRTTPAGAEVLRITGMGPDWTSHLPAVVGGFPPSAWERRAEDRMAQFLQHPEARAPIAEEFRKLPLRRMDIAPTPPSVMEAGIQRRRKITPEHLEEVAKVYRNAQANDDPPTRAVQIHFAVSHSTAAKWVGAARKAELLPPHED</sequence>
<dbReference type="RefSeq" id="WP_173266519.1">
    <property type="nucleotide sequence ID" value="NZ_BLLG01000021.1"/>
</dbReference>
<evidence type="ECO:0000313" key="2">
    <source>
        <dbReference type="Proteomes" id="UP000484988"/>
    </source>
</evidence>
<dbReference type="AlphaFoldDB" id="A0A6A0B2B8"/>